<proteinExistence type="predicted"/>
<dbReference type="Proteomes" id="UP001499974">
    <property type="component" value="Unassembled WGS sequence"/>
</dbReference>
<name>A0ABP8WIR2_9ACTN</name>
<evidence type="ECO:0000313" key="3">
    <source>
        <dbReference type="Proteomes" id="UP001499974"/>
    </source>
</evidence>
<feature type="compositionally biased region" description="Basic and acidic residues" evidence="1">
    <location>
        <begin position="1"/>
        <end position="19"/>
    </location>
</feature>
<reference evidence="3" key="1">
    <citation type="journal article" date="2019" name="Int. J. Syst. Evol. Microbiol.">
        <title>The Global Catalogue of Microorganisms (GCM) 10K type strain sequencing project: providing services to taxonomists for standard genome sequencing and annotation.</title>
        <authorList>
            <consortium name="The Broad Institute Genomics Platform"/>
            <consortium name="The Broad Institute Genome Sequencing Center for Infectious Disease"/>
            <person name="Wu L."/>
            <person name="Ma J."/>
        </authorList>
    </citation>
    <scope>NUCLEOTIDE SEQUENCE [LARGE SCALE GENOMIC DNA]</scope>
    <source>
        <strain evidence="3">JCM 18531</strain>
    </source>
</reference>
<evidence type="ECO:0000256" key="1">
    <source>
        <dbReference type="SAM" id="MobiDB-lite"/>
    </source>
</evidence>
<evidence type="ECO:0000313" key="2">
    <source>
        <dbReference type="EMBL" id="GAA4690031.1"/>
    </source>
</evidence>
<keyword evidence="3" id="KW-1185">Reference proteome</keyword>
<dbReference type="EMBL" id="BAABKM010000001">
    <property type="protein sequence ID" value="GAA4690031.1"/>
    <property type="molecule type" value="Genomic_DNA"/>
</dbReference>
<sequence length="106" mass="11222">MREVLSHRCAGEPRRDPKGTAESLPAYGELEALGSGVQVRSPTGCGGCRIGYDDRLAVCIRAGGHPQQLALGGPLPTSHTGPDRAREGRGIRACKRAVFTRHCCLA</sequence>
<organism evidence="2 3">
    <name type="scientific">Nocardioides conyzicola</name>
    <dbReference type="NCBI Taxonomy" id="1651781"/>
    <lineage>
        <taxon>Bacteria</taxon>
        <taxon>Bacillati</taxon>
        <taxon>Actinomycetota</taxon>
        <taxon>Actinomycetes</taxon>
        <taxon>Propionibacteriales</taxon>
        <taxon>Nocardioidaceae</taxon>
        <taxon>Nocardioides</taxon>
    </lineage>
</organism>
<accession>A0ABP8WIR2</accession>
<gene>
    <name evidence="2" type="ORF">GCM10023349_00420</name>
</gene>
<comment type="caution">
    <text evidence="2">The sequence shown here is derived from an EMBL/GenBank/DDBJ whole genome shotgun (WGS) entry which is preliminary data.</text>
</comment>
<feature type="region of interest" description="Disordered" evidence="1">
    <location>
        <begin position="1"/>
        <end position="23"/>
    </location>
</feature>
<protein>
    <submittedName>
        <fullName evidence="2">Uncharacterized protein</fullName>
    </submittedName>
</protein>